<accession>A0AC58RG76</accession>
<proteinExistence type="predicted"/>
<dbReference type="RefSeq" id="XP_074233520.1">
    <property type="nucleotide sequence ID" value="XM_074377419.1"/>
</dbReference>
<sequence>MELRPDISHKENVPPRPATPLRPEKQRVLKSLGVGLASRHGRCVPVCQAERGGPAATPSLGTALRQEPCQVQTNLAGPGPSLGLALKDTTGRLINSSFQQQSNLQPLAWRPQGRAQEFAIQQSNLSIRETSVAECGRHTSPCLWLEPQESWPNLRPWGSPLSRGPLDCPSSSLRRSRLLATDTRCPDVRPTAGLAPLNWHTQPGLRSRCGLGGSTSRIVGEPLSLEDLAVPAWSRAWAPSQAAIHQLLASVRRLEHEAAGFRCQASREPPGPVQREPWTSAGQAVPAHPQPSQPVLASCNERKKHSGDLRGTVGFPETPGVQDGLSDSQASSKPARMETTLQMLPGDALDPEQGVLGTHRLRRGKKSSPGTTYGRGRRGDPLLSQGVGSREASLCSLVSCSSAWDVLPGQEGGEGTPWEQISKEGERLASCPPDTAPTRTALQNKFRNTGSLESEAARWQWASRCFRGWRRLVQRRQAVVAAVALGRRQLLPKGLRALRWALWLREPQMEAASGRHMQVLLNRAFQKWRNLTQQQKHGQPHVQAGPGPPPSRGGQDQGFSGRKPVVDAAQRNSPGSLREEAGARPVQLHSGLKPDGGNGAVQILHAVRQLAVFLLWCHQKEWAMQEKEVQAEASQATVRTQRRERPPQAWCSPAAHAAWVAPLDTQRQTAWLCRCFGAWQRFVQRGTQYRNHVASRRVGTLRVCLQQWVQMKQLQASDGAKVTQLSLCRQKAGNTVLLLSSAPGRATACGLGVVGLPQEQGQASLKEACRRLALHRTLLLWRTRLSQRQQADSFFQEMQRRVLRHILRGWRLRAQDPGRTTLVPEPLGGILGEEAWRGCNTPHSSLEKAPRASALLEILRMKFLWAAGRRQQERCLVLWQARAQQSRSTARWHRSILQRRILLGWSHWATAQGAQRELAACWAWDRSCRATLGLWRQRLVQRREAEQWAQEWGRRLEQRALGHWHSCWQRQQLLGEKYQRWVQVRLQGLRRAVLRGWRQAAARRRRAATGPEQLLLQSPFQARFGVMRDTGMPWAKHPAFQDGPRRRALEAASATWWEVPVTTAEAQKQRGARASFTCWSSCHVQGCQVDRQLRRARAHQAPIAGQAALGQCFKARQQAEERARAQALCWTLWVRESCLHQAGRAHTAWKLSASPHSRVLEAWAQSAAQGRVQRTSVTQFQQAGPRAHPRPRADVRHWLRLATRGHLLVLMTAPAPGKGKQTCSCRPLATKPRLPGPTHHQSPSGQRKRRETSWAQGNREPPFCPDSQLQLQWPRCTHGVQGGRPEGPGGDCSSETRDLKGEGEAEQRQLGRKCLQRWHLEALLRRLQGSQQAQRLAVTWQRWVDAQGAEQLARTLLRQWHLRWAWRMWRRRVLRLQVARRLWQREAGWVLSQAFEKWHQRLAARGQWRGATSSPRLLNKAGISGPGSRQGAARAPARGGLGAEQGAQLQL</sequence>
<gene>
    <name evidence="2" type="primary">C13H1orf167</name>
</gene>
<evidence type="ECO:0000313" key="1">
    <source>
        <dbReference type="Proteomes" id="UP001732780"/>
    </source>
</evidence>
<reference evidence="2" key="1">
    <citation type="submission" date="2025-08" db="UniProtKB">
        <authorList>
            <consortium name="RefSeq"/>
        </authorList>
    </citation>
    <scope>IDENTIFICATION</scope>
    <source>
        <tissue evidence="2">Blood</tissue>
    </source>
</reference>
<evidence type="ECO:0000313" key="2">
    <source>
        <dbReference type="RefSeq" id="XP_074233520.1"/>
    </source>
</evidence>
<organism evidence="1 2">
    <name type="scientific">Camelus bactrianus</name>
    <name type="common">Bactrian camel</name>
    <dbReference type="NCBI Taxonomy" id="9837"/>
    <lineage>
        <taxon>Eukaryota</taxon>
        <taxon>Metazoa</taxon>
        <taxon>Chordata</taxon>
        <taxon>Craniata</taxon>
        <taxon>Vertebrata</taxon>
        <taxon>Euteleostomi</taxon>
        <taxon>Mammalia</taxon>
        <taxon>Eutheria</taxon>
        <taxon>Laurasiatheria</taxon>
        <taxon>Artiodactyla</taxon>
        <taxon>Tylopoda</taxon>
        <taxon>Camelidae</taxon>
        <taxon>Camelus</taxon>
    </lineage>
</organism>
<protein>
    <submittedName>
        <fullName evidence="2">LOW QUALITY PROTEIN: uncharacterized protein C1orf167 homolog</fullName>
    </submittedName>
</protein>
<keyword evidence="1" id="KW-1185">Reference proteome</keyword>
<name>A0AC58RG76_CAMBA</name>
<dbReference type="Proteomes" id="UP001732780">
    <property type="component" value="Chromosome 13"/>
</dbReference>